<evidence type="ECO:0000313" key="1">
    <source>
        <dbReference type="EMBL" id="PPQ66168.1"/>
    </source>
</evidence>
<keyword evidence="2" id="KW-1185">Reference proteome</keyword>
<protein>
    <submittedName>
        <fullName evidence="1">Uncharacterized protein</fullName>
    </submittedName>
</protein>
<dbReference type="InParanoid" id="A0A409VIT5"/>
<dbReference type="Proteomes" id="UP000284706">
    <property type="component" value="Unassembled WGS sequence"/>
</dbReference>
<dbReference type="AlphaFoldDB" id="A0A409VIT5"/>
<sequence length="105" mass="11666">MASSQKLGDRHVQGPGHLGCATSVISRAEGPLLRLQSFTTYPTTSIQVWRRIIMEALIGRFSTDDINVVSTAELEWAFCLQPFDVTGGTSMKIGRWRKRDVRAAD</sequence>
<comment type="caution">
    <text evidence="1">The sequence shown here is derived from an EMBL/GenBank/DDBJ whole genome shotgun (WGS) entry which is preliminary data.</text>
</comment>
<name>A0A409VIT5_9AGAR</name>
<organism evidence="1 2">
    <name type="scientific">Gymnopilus dilepis</name>
    <dbReference type="NCBI Taxonomy" id="231916"/>
    <lineage>
        <taxon>Eukaryota</taxon>
        <taxon>Fungi</taxon>
        <taxon>Dikarya</taxon>
        <taxon>Basidiomycota</taxon>
        <taxon>Agaricomycotina</taxon>
        <taxon>Agaricomycetes</taxon>
        <taxon>Agaricomycetidae</taxon>
        <taxon>Agaricales</taxon>
        <taxon>Agaricineae</taxon>
        <taxon>Hymenogastraceae</taxon>
        <taxon>Gymnopilus</taxon>
    </lineage>
</organism>
<proteinExistence type="predicted"/>
<evidence type="ECO:0000313" key="2">
    <source>
        <dbReference type="Proteomes" id="UP000284706"/>
    </source>
</evidence>
<accession>A0A409VIT5</accession>
<dbReference type="EMBL" id="NHYE01005637">
    <property type="protein sequence ID" value="PPQ66168.1"/>
    <property type="molecule type" value="Genomic_DNA"/>
</dbReference>
<gene>
    <name evidence="1" type="ORF">CVT26_010892</name>
</gene>
<reference evidence="1 2" key="1">
    <citation type="journal article" date="2018" name="Evol. Lett.">
        <title>Horizontal gene cluster transfer increased hallucinogenic mushroom diversity.</title>
        <authorList>
            <person name="Reynolds H.T."/>
            <person name="Vijayakumar V."/>
            <person name="Gluck-Thaler E."/>
            <person name="Korotkin H.B."/>
            <person name="Matheny P.B."/>
            <person name="Slot J.C."/>
        </authorList>
    </citation>
    <scope>NUCLEOTIDE SEQUENCE [LARGE SCALE GENOMIC DNA]</scope>
    <source>
        <strain evidence="1 2">SRW20</strain>
    </source>
</reference>